<comment type="caution">
    <text evidence="3">The sequence shown here is derived from an EMBL/GenBank/DDBJ whole genome shotgun (WGS) entry which is preliminary data.</text>
</comment>
<dbReference type="PANTHER" id="PTHR23526:SF2">
    <property type="entry name" value="MAJOR FACILITATOR SUPERFAMILY (MFS) PROFILE DOMAIN-CONTAINING PROTEIN"/>
    <property type="match status" value="1"/>
</dbReference>
<dbReference type="SUPFAM" id="SSF103473">
    <property type="entry name" value="MFS general substrate transporter"/>
    <property type="match status" value="1"/>
</dbReference>
<keyword evidence="2" id="KW-0472">Membrane</keyword>
<dbReference type="GO" id="GO:0005886">
    <property type="term" value="C:plasma membrane"/>
    <property type="evidence" value="ECO:0007669"/>
    <property type="project" value="UniProtKB-SubCell"/>
</dbReference>
<dbReference type="AlphaFoldDB" id="A0A292YLY1"/>
<feature type="transmembrane region" description="Helical" evidence="2">
    <location>
        <begin position="103"/>
        <end position="127"/>
    </location>
</feature>
<feature type="transmembrane region" description="Helical" evidence="2">
    <location>
        <begin position="173"/>
        <end position="191"/>
    </location>
</feature>
<feature type="transmembrane region" description="Helical" evidence="2">
    <location>
        <begin position="305"/>
        <end position="328"/>
    </location>
</feature>
<dbReference type="Gene3D" id="1.20.1250.20">
    <property type="entry name" value="MFS general substrate transporter like domains"/>
    <property type="match status" value="2"/>
</dbReference>
<dbReference type="EMBL" id="BDUF01000022">
    <property type="protein sequence ID" value="GAX89505.1"/>
    <property type="molecule type" value="Genomic_DNA"/>
</dbReference>
<feature type="transmembrane region" description="Helical" evidence="2">
    <location>
        <begin position="278"/>
        <end position="299"/>
    </location>
</feature>
<accession>A0A292YLY1</accession>
<evidence type="ECO:0000313" key="4">
    <source>
        <dbReference type="Proteomes" id="UP000217785"/>
    </source>
</evidence>
<feature type="transmembrane region" description="Helical" evidence="2">
    <location>
        <begin position="45"/>
        <end position="64"/>
    </location>
</feature>
<name>A0A292YLY1_9BACL</name>
<keyword evidence="4" id="KW-1185">Reference proteome</keyword>
<evidence type="ECO:0000313" key="3">
    <source>
        <dbReference type="EMBL" id="GAX89505.1"/>
    </source>
</evidence>
<feature type="transmembrane region" description="Helical" evidence="2">
    <location>
        <begin position="349"/>
        <end position="367"/>
    </location>
</feature>
<feature type="transmembrane region" description="Helical" evidence="2">
    <location>
        <begin position="222"/>
        <end position="242"/>
    </location>
</feature>
<feature type="transmembrane region" description="Helical" evidence="2">
    <location>
        <begin position="76"/>
        <end position="97"/>
    </location>
</feature>
<feature type="transmembrane region" description="Helical" evidence="2">
    <location>
        <begin position="139"/>
        <end position="161"/>
    </location>
</feature>
<sequence length="411" mass="46452">MQSTIPHTLSTHLRIFLWIQLFVSTASSLSGLFVNVFLWKVNQDLLTIAYFNMTLSASIMLMMFPAGWIGRRLHSVWCLRMAMGMFAFFYFLIAYWQERAGDHFILLGILHGSAIAFFALATHVISYDHSQSGNRSRYFGWYSFVSTMGNMAPPLLSGWIITRFDTIAGYRTIFLISLVLFAAACLLSVFLPGRGQKTKGSLLSVMKNGGDDWRNVQLANGVYGLHDGVMWFLLQLVAFWILKDEFQMGIYTTAASLLSLFAAVYVGKRVQPHNRIRYFLAGAIGVGLGHLILAFHFNVAGFTLYTLWVTVFANFYSIPYNSITFEVISRDPQAQERRVDYIVSREIPIGLGRLLSVAAFVALHDHFQNQTAVQVTIGVLGLLYLICWRLMARIRLETEPVTHAKTDSVDM</sequence>
<reference evidence="4" key="1">
    <citation type="submission" date="2017-07" db="EMBL/GenBank/DDBJ databases">
        <title>Draft genome sequence of Effusibacillus lacus strain skLN1.</title>
        <authorList>
            <person name="Watanabe M."/>
            <person name="Kojima H."/>
            <person name="Fukui M."/>
        </authorList>
    </citation>
    <scope>NUCLEOTIDE SEQUENCE [LARGE SCALE GENOMIC DNA]</scope>
    <source>
        <strain evidence="4">skLN1</strain>
    </source>
</reference>
<dbReference type="Proteomes" id="UP000217785">
    <property type="component" value="Unassembled WGS sequence"/>
</dbReference>
<comment type="subcellular location">
    <subcellularLocation>
        <location evidence="1">Cell membrane</location>
        <topology evidence="1">Multi-pass membrane protein</topology>
    </subcellularLocation>
</comment>
<proteinExistence type="predicted"/>
<feature type="transmembrane region" description="Helical" evidence="2">
    <location>
        <begin position="248"/>
        <end position="266"/>
    </location>
</feature>
<keyword evidence="2" id="KW-1133">Transmembrane helix</keyword>
<evidence type="ECO:0000256" key="2">
    <source>
        <dbReference type="SAM" id="Phobius"/>
    </source>
</evidence>
<dbReference type="InterPro" id="IPR011701">
    <property type="entry name" value="MFS"/>
</dbReference>
<organism evidence="3 4">
    <name type="scientific">Effusibacillus lacus</name>
    <dbReference type="NCBI Taxonomy" id="1348429"/>
    <lineage>
        <taxon>Bacteria</taxon>
        <taxon>Bacillati</taxon>
        <taxon>Bacillota</taxon>
        <taxon>Bacilli</taxon>
        <taxon>Bacillales</taxon>
        <taxon>Alicyclobacillaceae</taxon>
        <taxon>Effusibacillus</taxon>
    </lineage>
</organism>
<dbReference type="InterPro" id="IPR036259">
    <property type="entry name" value="MFS_trans_sf"/>
</dbReference>
<dbReference type="InterPro" id="IPR052528">
    <property type="entry name" value="Sugar_transport-like"/>
</dbReference>
<keyword evidence="2" id="KW-0812">Transmembrane</keyword>
<feature type="transmembrane region" description="Helical" evidence="2">
    <location>
        <begin position="15"/>
        <end position="39"/>
    </location>
</feature>
<protein>
    <submittedName>
        <fullName evidence="3">MFS transporter</fullName>
    </submittedName>
</protein>
<dbReference type="GO" id="GO:0022857">
    <property type="term" value="F:transmembrane transporter activity"/>
    <property type="evidence" value="ECO:0007669"/>
    <property type="project" value="InterPro"/>
</dbReference>
<feature type="transmembrane region" description="Helical" evidence="2">
    <location>
        <begin position="373"/>
        <end position="391"/>
    </location>
</feature>
<dbReference type="PANTHER" id="PTHR23526">
    <property type="entry name" value="INTEGRAL MEMBRANE TRANSPORT PROTEIN-RELATED"/>
    <property type="match status" value="1"/>
</dbReference>
<dbReference type="Pfam" id="PF07690">
    <property type="entry name" value="MFS_1"/>
    <property type="match status" value="1"/>
</dbReference>
<dbReference type="RefSeq" id="WP_165912607.1">
    <property type="nucleotide sequence ID" value="NZ_BDUF01000022.1"/>
</dbReference>
<evidence type="ECO:0000256" key="1">
    <source>
        <dbReference type="ARBA" id="ARBA00004651"/>
    </source>
</evidence>